<name>A0A5C5UUA4_9CORY</name>
<keyword evidence="5 14" id="KW-0808">Transferase</keyword>
<dbReference type="Gene3D" id="1.10.357.140">
    <property type="entry name" value="UbiA prenyltransferase"/>
    <property type="match status" value="1"/>
</dbReference>
<evidence type="ECO:0000256" key="10">
    <source>
        <dbReference type="ARBA" id="ARBA00030253"/>
    </source>
</evidence>
<dbReference type="EC" id="2.5.1.141" evidence="3 14"/>
<keyword evidence="7 14" id="KW-1133">Transmembrane helix</keyword>
<dbReference type="InterPro" id="IPR030470">
    <property type="entry name" value="UbiA_prenylTrfase_CS"/>
</dbReference>
<evidence type="ECO:0000256" key="7">
    <source>
        <dbReference type="ARBA" id="ARBA00022989"/>
    </source>
</evidence>
<evidence type="ECO:0000256" key="11">
    <source>
        <dbReference type="ARBA" id="ARBA00040810"/>
    </source>
</evidence>
<comment type="function">
    <text evidence="14">Converts heme B (protoheme IX) to heme O by substitution of the vinyl group on carbon 2 of heme B porphyrin ring with a hydroxyethyl farnesyl side group.</text>
</comment>
<sequence length="301" mass="33412">METIKAYIALTKPRVIELLLVATIPAMLQADRGENQIGLILLTLVGGWMGAAAANTFNMVADSDIDKVMKRTERRPLAKKTVSDQQATVFAWTLTVVSFLWLWLLCNSLLAALFVMATIGFYIFIYTKWLKRSTPQNVVWGGAAGCMPVMVGWAVITDNADVPSQWWQAIVLFLVIFFWTPPHTWALAMRYREDYEAAGVPMMPVVRKPVQVTAQIVWYTVATVITTFLLIPAAGWIYAVAAVIAGLWFLVAAIRLHVAVKNGAEVKPMRLFFLSNNYLSLVFVALSVDAVLGLNTLAEIL</sequence>
<evidence type="ECO:0000256" key="9">
    <source>
        <dbReference type="ARBA" id="ARBA00023136"/>
    </source>
</evidence>
<evidence type="ECO:0000256" key="14">
    <source>
        <dbReference type="HAMAP-Rule" id="MF_00154"/>
    </source>
</evidence>
<dbReference type="Proteomes" id="UP000320791">
    <property type="component" value="Unassembled WGS sequence"/>
</dbReference>
<dbReference type="InterPro" id="IPR000537">
    <property type="entry name" value="UbiA_prenyltransferase"/>
</dbReference>
<evidence type="ECO:0000256" key="5">
    <source>
        <dbReference type="ARBA" id="ARBA00022679"/>
    </source>
</evidence>
<evidence type="ECO:0000256" key="2">
    <source>
        <dbReference type="ARBA" id="ARBA00004919"/>
    </source>
</evidence>
<dbReference type="CDD" id="cd13957">
    <property type="entry name" value="PT_UbiA_Cox10"/>
    <property type="match status" value="1"/>
</dbReference>
<evidence type="ECO:0000256" key="13">
    <source>
        <dbReference type="ARBA" id="ARBA00047690"/>
    </source>
</evidence>
<comment type="caution">
    <text evidence="15">The sequence shown here is derived from an EMBL/GenBank/DDBJ whole genome shotgun (WGS) entry which is preliminary data.</text>
</comment>
<dbReference type="InterPro" id="IPR044878">
    <property type="entry name" value="UbiA_sf"/>
</dbReference>
<dbReference type="PANTHER" id="PTHR43448:SF7">
    <property type="entry name" value="4-HYDROXYBENZOATE SOLANESYLTRANSFERASE"/>
    <property type="match status" value="1"/>
</dbReference>
<gene>
    <name evidence="14" type="primary">ctaB</name>
    <name evidence="15" type="ORF">FRX94_00845</name>
</gene>
<proteinExistence type="inferred from homology"/>
<dbReference type="AlphaFoldDB" id="A0A5C5UUA4"/>
<comment type="catalytic activity">
    <reaction evidence="13 14">
        <text>heme b + (2E,6E)-farnesyl diphosphate + H2O = Fe(II)-heme o + diphosphate</text>
        <dbReference type="Rhea" id="RHEA:28070"/>
        <dbReference type="ChEBI" id="CHEBI:15377"/>
        <dbReference type="ChEBI" id="CHEBI:33019"/>
        <dbReference type="ChEBI" id="CHEBI:60344"/>
        <dbReference type="ChEBI" id="CHEBI:60530"/>
        <dbReference type="ChEBI" id="CHEBI:175763"/>
        <dbReference type="EC" id="2.5.1.141"/>
    </reaction>
</comment>
<dbReference type="NCBIfam" id="NF003349">
    <property type="entry name" value="PRK04375.1-2"/>
    <property type="match status" value="1"/>
</dbReference>
<dbReference type="InterPro" id="IPR006369">
    <property type="entry name" value="Protohaem_IX_farnesylTrfase"/>
</dbReference>
<protein>
    <recommendedName>
        <fullName evidence="11 14">Protoheme IX farnesyltransferase</fullName>
        <ecNumber evidence="3 14">2.5.1.141</ecNumber>
    </recommendedName>
    <alternativeName>
        <fullName evidence="12 14">Heme B farnesyltransferase</fullName>
    </alternativeName>
    <alternativeName>
        <fullName evidence="10 14">Heme O synthase</fullName>
    </alternativeName>
</protein>
<comment type="subcellular location">
    <subcellularLocation>
        <location evidence="1 14">Cell membrane</location>
        <topology evidence="1 14">Multi-pass membrane protein</topology>
    </subcellularLocation>
</comment>
<keyword evidence="9 14" id="KW-0472">Membrane</keyword>
<evidence type="ECO:0000256" key="4">
    <source>
        <dbReference type="ARBA" id="ARBA00022475"/>
    </source>
</evidence>
<reference evidence="15 16" key="1">
    <citation type="submission" date="2019-08" db="EMBL/GenBank/DDBJ databases">
        <authorList>
            <person name="Lei W."/>
        </authorList>
    </citation>
    <scope>NUCLEOTIDE SEQUENCE [LARGE SCALE GENOMIC DNA]</scope>
    <source>
        <strain evidence="15 16">CCUG 58627</strain>
    </source>
</reference>
<dbReference type="OrthoDB" id="9814417at2"/>
<feature type="transmembrane region" description="Helical" evidence="14">
    <location>
        <begin position="168"/>
        <end position="189"/>
    </location>
</feature>
<evidence type="ECO:0000256" key="1">
    <source>
        <dbReference type="ARBA" id="ARBA00004651"/>
    </source>
</evidence>
<feature type="transmembrane region" description="Helical" evidence="14">
    <location>
        <begin position="82"/>
        <end position="103"/>
    </location>
</feature>
<evidence type="ECO:0000256" key="3">
    <source>
        <dbReference type="ARBA" id="ARBA00012292"/>
    </source>
</evidence>
<dbReference type="UniPathway" id="UPA00834">
    <property type="reaction ID" value="UER00712"/>
</dbReference>
<comment type="miscellaneous">
    <text evidence="14">Carbon 2 of the heme B porphyrin ring is defined according to the Fischer nomenclature.</text>
</comment>
<evidence type="ECO:0000313" key="15">
    <source>
        <dbReference type="EMBL" id="TWT29100.1"/>
    </source>
</evidence>
<dbReference type="HAMAP" id="MF_00154">
    <property type="entry name" value="CyoE_CtaB"/>
    <property type="match status" value="1"/>
</dbReference>
<dbReference type="GO" id="GO:0005886">
    <property type="term" value="C:plasma membrane"/>
    <property type="evidence" value="ECO:0007669"/>
    <property type="project" value="UniProtKB-SubCell"/>
</dbReference>
<dbReference type="PROSITE" id="PS00943">
    <property type="entry name" value="UBIA"/>
    <property type="match status" value="1"/>
</dbReference>
<evidence type="ECO:0000256" key="12">
    <source>
        <dbReference type="ARBA" id="ARBA00042475"/>
    </source>
</evidence>
<dbReference type="PANTHER" id="PTHR43448">
    <property type="entry name" value="PROTOHEME IX FARNESYLTRANSFERASE, MITOCHONDRIAL"/>
    <property type="match status" value="1"/>
</dbReference>
<dbReference type="EMBL" id="VOHM01000001">
    <property type="protein sequence ID" value="TWT29100.1"/>
    <property type="molecule type" value="Genomic_DNA"/>
</dbReference>
<feature type="transmembrane region" description="Helical" evidence="14">
    <location>
        <begin position="278"/>
        <end position="298"/>
    </location>
</feature>
<feature type="transmembrane region" description="Helical" evidence="14">
    <location>
        <begin position="210"/>
        <end position="231"/>
    </location>
</feature>
<feature type="transmembrane region" description="Helical" evidence="14">
    <location>
        <begin position="37"/>
        <end position="61"/>
    </location>
</feature>
<keyword evidence="8 14" id="KW-0350">Heme biosynthesis</keyword>
<dbReference type="GO" id="GO:0008495">
    <property type="term" value="F:protoheme IX farnesyltransferase activity"/>
    <property type="evidence" value="ECO:0007669"/>
    <property type="project" value="UniProtKB-UniRule"/>
</dbReference>
<dbReference type="RefSeq" id="WP_146323216.1">
    <property type="nucleotide sequence ID" value="NZ_BAABLR010000076.1"/>
</dbReference>
<accession>A0A5C5UUA4</accession>
<evidence type="ECO:0000256" key="6">
    <source>
        <dbReference type="ARBA" id="ARBA00022692"/>
    </source>
</evidence>
<dbReference type="NCBIfam" id="TIGR01473">
    <property type="entry name" value="cyoE_ctaB"/>
    <property type="match status" value="1"/>
</dbReference>
<dbReference type="GO" id="GO:0048034">
    <property type="term" value="P:heme O biosynthetic process"/>
    <property type="evidence" value="ECO:0007669"/>
    <property type="project" value="UniProtKB-UniRule"/>
</dbReference>
<comment type="similarity">
    <text evidence="14">Belongs to the UbiA prenyltransferase family. Protoheme IX farnesyltransferase subfamily.</text>
</comment>
<evidence type="ECO:0000256" key="8">
    <source>
        <dbReference type="ARBA" id="ARBA00023133"/>
    </source>
</evidence>
<comment type="pathway">
    <text evidence="2 14">Porphyrin-containing compound metabolism; heme O biosynthesis; heme O from protoheme: step 1/1.</text>
</comment>
<feature type="transmembrane region" description="Helical" evidence="14">
    <location>
        <begin position="237"/>
        <end position="258"/>
    </location>
</feature>
<feature type="transmembrane region" description="Helical" evidence="14">
    <location>
        <begin position="109"/>
        <end position="126"/>
    </location>
</feature>
<feature type="transmembrane region" description="Helical" evidence="14">
    <location>
        <begin position="138"/>
        <end position="156"/>
    </location>
</feature>
<keyword evidence="6 14" id="KW-0812">Transmembrane</keyword>
<dbReference type="Pfam" id="PF01040">
    <property type="entry name" value="UbiA"/>
    <property type="match status" value="1"/>
</dbReference>
<evidence type="ECO:0000313" key="16">
    <source>
        <dbReference type="Proteomes" id="UP000320791"/>
    </source>
</evidence>
<organism evidence="15 16">
    <name type="scientific">Corynebacterium canis</name>
    <dbReference type="NCBI Taxonomy" id="679663"/>
    <lineage>
        <taxon>Bacteria</taxon>
        <taxon>Bacillati</taxon>
        <taxon>Actinomycetota</taxon>
        <taxon>Actinomycetes</taxon>
        <taxon>Mycobacteriales</taxon>
        <taxon>Corynebacteriaceae</taxon>
        <taxon>Corynebacterium</taxon>
    </lineage>
</organism>
<keyword evidence="4 14" id="KW-1003">Cell membrane</keyword>
<keyword evidence="16" id="KW-1185">Reference proteome</keyword>